<evidence type="ECO:0000256" key="5">
    <source>
        <dbReference type="ARBA" id="ARBA00022692"/>
    </source>
</evidence>
<dbReference type="GO" id="GO:0008250">
    <property type="term" value="C:oligosaccharyltransferase complex"/>
    <property type="evidence" value="ECO:0007669"/>
    <property type="project" value="UniProtKB-UniRule"/>
</dbReference>
<dbReference type="OrthoDB" id="28138at2759"/>
<keyword evidence="9 10" id="KW-0472">Membrane</keyword>
<comment type="subcellular location">
    <subcellularLocation>
        <location evidence="2 10">Endoplasmic reticulum membrane</location>
        <topology evidence="2 10">Single-pass type I membrane protein</topology>
    </subcellularLocation>
</comment>
<comment type="subunit">
    <text evidence="10">Component of the oligosaccharyltransferase (OST) complex.</text>
</comment>
<dbReference type="OMA" id="NCEYFHI"/>
<feature type="transmembrane region" description="Helical" evidence="10">
    <location>
        <begin position="394"/>
        <end position="411"/>
    </location>
</feature>
<accession>A0A0A1UEQ6</accession>
<evidence type="ECO:0000256" key="7">
    <source>
        <dbReference type="ARBA" id="ARBA00022824"/>
    </source>
</evidence>
<dbReference type="UniPathway" id="UPA00378"/>
<evidence type="ECO:0000256" key="3">
    <source>
        <dbReference type="ARBA" id="ARBA00004922"/>
    </source>
</evidence>
<gene>
    <name evidence="11" type="ORF">EIN_153180</name>
</gene>
<dbReference type="Pfam" id="PF04597">
    <property type="entry name" value="Ribophorin_I"/>
    <property type="match status" value="1"/>
</dbReference>
<comment type="pathway">
    <text evidence="3 10">Protein modification; protein glycosylation.</text>
</comment>
<dbReference type="EMBL" id="KB206474">
    <property type="protein sequence ID" value="ELP91311.1"/>
    <property type="molecule type" value="Genomic_DNA"/>
</dbReference>
<reference evidence="11 12" key="1">
    <citation type="submission" date="2012-10" db="EMBL/GenBank/DDBJ databases">
        <authorList>
            <person name="Zafar N."/>
            <person name="Inman J."/>
            <person name="Hall N."/>
            <person name="Lorenzi H."/>
            <person name="Caler E."/>
        </authorList>
    </citation>
    <scope>NUCLEOTIDE SEQUENCE [LARGE SCALE GENOMIC DNA]</scope>
    <source>
        <strain evidence="11 12">IP1</strain>
    </source>
</reference>
<dbReference type="PANTHER" id="PTHR21049:SF0">
    <property type="entry name" value="DOLICHYL-DIPHOSPHOOLIGOSACCHARIDE--PROTEIN GLYCOSYLTRANSFERASE SUBUNIT 1"/>
    <property type="match status" value="1"/>
</dbReference>
<evidence type="ECO:0000256" key="2">
    <source>
        <dbReference type="ARBA" id="ARBA00004115"/>
    </source>
</evidence>
<evidence type="ECO:0000313" key="11">
    <source>
        <dbReference type="EMBL" id="ELP91311.1"/>
    </source>
</evidence>
<evidence type="ECO:0000256" key="4">
    <source>
        <dbReference type="ARBA" id="ARBA00008905"/>
    </source>
</evidence>
<keyword evidence="7 10" id="KW-0256">Endoplasmic reticulum</keyword>
<feature type="signal peptide" evidence="10">
    <location>
        <begin position="1"/>
        <end position="21"/>
    </location>
</feature>
<evidence type="ECO:0000256" key="1">
    <source>
        <dbReference type="ARBA" id="ARBA00002791"/>
    </source>
</evidence>
<sequence length="416" mass="47157">MKFCAILLSFLIFTATSRIVASNVEVNLHFNPLPIRTMRFNVETDGPTDFSFSLPLNESTQISQLTCVQHDKEIIKSVVTDSVVTVTVSLQDSNRNTFNCEYFHITGVTNYPSEKTLNDDYKLLFTTHMCPLATNMKCTSFINKNNIYKISLFPSPVSEGSQRFKYGPIESTGFTYLVFHYKTQLTPIVIGSVKKVMTIEKENVHVHMEIEDFKNTGAKLKGEFDRNAIPNEMTFYNIQIPVEKDASDLEYRDTTGLITTSEMYGHTLILPTRYPLLGGWKTSFEVNYHFPLKNIIATSGEKMRLLTPMKIEIEGIVKKGVFEVVLPEGSNVNTISFIKRTFENNTVEQQSAFATIFKKTVVKMEMDGVDFKNFADNLEVYYTVNPAAEQNKNIIVACLASSIIVVFLLYAKIINN</sequence>
<dbReference type="GO" id="GO:0018279">
    <property type="term" value="P:protein N-linked glycosylation via asparagine"/>
    <property type="evidence" value="ECO:0007669"/>
    <property type="project" value="TreeGrafter"/>
</dbReference>
<organism evidence="11 12">
    <name type="scientific">Entamoeba invadens IP1</name>
    <dbReference type="NCBI Taxonomy" id="370355"/>
    <lineage>
        <taxon>Eukaryota</taxon>
        <taxon>Amoebozoa</taxon>
        <taxon>Evosea</taxon>
        <taxon>Archamoebae</taxon>
        <taxon>Mastigamoebida</taxon>
        <taxon>Entamoebidae</taxon>
        <taxon>Entamoeba</taxon>
    </lineage>
</organism>
<evidence type="ECO:0000256" key="10">
    <source>
        <dbReference type="RuleBase" id="RU361143"/>
    </source>
</evidence>
<dbReference type="RefSeq" id="XP_004258082.1">
    <property type="nucleotide sequence ID" value="XM_004258034.1"/>
</dbReference>
<name>A0A0A1UEQ6_ENTIV</name>
<dbReference type="GeneID" id="14890147"/>
<dbReference type="VEuPathDB" id="AmoebaDB:EIN_153180"/>
<dbReference type="AlphaFoldDB" id="A0A0A1UEQ6"/>
<keyword evidence="6 10" id="KW-0732">Signal</keyword>
<evidence type="ECO:0000256" key="8">
    <source>
        <dbReference type="ARBA" id="ARBA00022989"/>
    </source>
</evidence>
<dbReference type="PANTHER" id="PTHR21049">
    <property type="entry name" value="RIBOPHORIN I"/>
    <property type="match status" value="1"/>
</dbReference>
<feature type="chain" id="PRO_5005108687" description="Dolichyl-diphosphooligosaccharide--protein glycosyltransferase subunit 1" evidence="10">
    <location>
        <begin position="22"/>
        <end position="416"/>
    </location>
</feature>
<dbReference type="KEGG" id="eiv:EIN_153180"/>
<evidence type="ECO:0000256" key="9">
    <source>
        <dbReference type="ARBA" id="ARBA00023136"/>
    </source>
</evidence>
<comment type="similarity">
    <text evidence="4 10">Belongs to the OST1 family.</text>
</comment>
<dbReference type="Proteomes" id="UP000014680">
    <property type="component" value="Unassembled WGS sequence"/>
</dbReference>
<keyword evidence="12" id="KW-1185">Reference proteome</keyword>
<keyword evidence="5 10" id="KW-0812">Transmembrane</keyword>
<comment type="function">
    <text evidence="1 10">Subunit of the oligosaccharyl transferase (OST) complex that catalyzes the initial transfer of a defined glycan (Glc(3)Man(9)GlcNAc(2) in eukaryotes) from the lipid carrier dolichol-pyrophosphate to an asparagine residue within an Asn-X-Ser/Thr consensus motif in nascent polypeptide chains, the first step in protein N-glycosylation. N-glycosylation occurs cotranslationally and the complex associates with the Sec61 complex at the channel-forming translocon complex that mediates protein translocation across the endoplasmic reticulum (ER). All subunits are required for a maximal enzyme activity.</text>
</comment>
<protein>
    <recommendedName>
        <fullName evidence="10">Dolichyl-diphosphooligosaccharide--protein glycosyltransferase subunit 1</fullName>
    </recommendedName>
</protein>
<evidence type="ECO:0000313" key="12">
    <source>
        <dbReference type="Proteomes" id="UP000014680"/>
    </source>
</evidence>
<proteinExistence type="inferred from homology"/>
<keyword evidence="8 10" id="KW-1133">Transmembrane helix</keyword>
<evidence type="ECO:0000256" key="6">
    <source>
        <dbReference type="ARBA" id="ARBA00022729"/>
    </source>
</evidence>
<dbReference type="InterPro" id="IPR007676">
    <property type="entry name" value="Ribophorin_I"/>
</dbReference>